<reference evidence="2" key="1">
    <citation type="submission" date="2023-11" db="EMBL/GenBank/DDBJ databases">
        <title>Genome assemblies of two species of porcelain crab, Petrolisthes cinctipes and Petrolisthes manimaculis (Anomura: Porcellanidae).</title>
        <authorList>
            <person name="Angst P."/>
        </authorList>
    </citation>
    <scope>NUCLEOTIDE SEQUENCE</scope>
    <source>
        <strain evidence="2">PB745_02</strain>
        <tissue evidence="2">Gill</tissue>
    </source>
</reference>
<feature type="compositionally biased region" description="Basic residues" evidence="1">
    <location>
        <begin position="44"/>
        <end position="57"/>
    </location>
</feature>
<dbReference type="EMBL" id="JAWZYT010001993">
    <property type="protein sequence ID" value="KAK4307515.1"/>
    <property type="molecule type" value="Genomic_DNA"/>
</dbReference>
<organism evidence="2 3">
    <name type="scientific">Petrolisthes manimaculis</name>
    <dbReference type="NCBI Taxonomy" id="1843537"/>
    <lineage>
        <taxon>Eukaryota</taxon>
        <taxon>Metazoa</taxon>
        <taxon>Ecdysozoa</taxon>
        <taxon>Arthropoda</taxon>
        <taxon>Crustacea</taxon>
        <taxon>Multicrustacea</taxon>
        <taxon>Malacostraca</taxon>
        <taxon>Eumalacostraca</taxon>
        <taxon>Eucarida</taxon>
        <taxon>Decapoda</taxon>
        <taxon>Pleocyemata</taxon>
        <taxon>Anomura</taxon>
        <taxon>Galatheoidea</taxon>
        <taxon>Porcellanidae</taxon>
        <taxon>Petrolisthes</taxon>
    </lineage>
</organism>
<feature type="compositionally biased region" description="Basic and acidic residues" evidence="1">
    <location>
        <begin position="1"/>
        <end position="11"/>
    </location>
</feature>
<dbReference type="AlphaFoldDB" id="A0AAE1PF53"/>
<dbReference type="Proteomes" id="UP001292094">
    <property type="component" value="Unassembled WGS sequence"/>
</dbReference>
<name>A0AAE1PF53_9EUCA</name>
<sequence>MLERETMEGGRRGGGKGTSRVTGDELGVAGNSLSGREATERRGMGRKGGGRQGRRAHGAREGSKGREDKSGGREGVDVREGVRGMGGEAPQGVRMARKDGYDVIGE</sequence>
<comment type="caution">
    <text evidence="2">The sequence shown here is derived from an EMBL/GenBank/DDBJ whole genome shotgun (WGS) entry which is preliminary data.</text>
</comment>
<evidence type="ECO:0000313" key="2">
    <source>
        <dbReference type="EMBL" id="KAK4307515.1"/>
    </source>
</evidence>
<feature type="compositionally biased region" description="Basic and acidic residues" evidence="1">
    <location>
        <begin position="58"/>
        <end position="82"/>
    </location>
</feature>
<keyword evidence="3" id="KW-1185">Reference proteome</keyword>
<gene>
    <name evidence="2" type="ORF">Pmani_020722</name>
</gene>
<protein>
    <submittedName>
        <fullName evidence="2">Uncharacterized protein</fullName>
    </submittedName>
</protein>
<accession>A0AAE1PF53</accession>
<evidence type="ECO:0000313" key="3">
    <source>
        <dbReference type="Proteomes" id="UP001292094"/>
    </source>
</evidence>
<feature type="compositionally biased region" description="Basic and acidic residues" evidence="1">
    <location>
        <begin position="96"/>
        <end position="106"/>
    </location>
</feature>
<feature type="region of interest" description="Disordered" evidence="1">
    <location>
        <begin position="1"/>
        <end position="106"/>
    </location>
</feature>
<proteinExistence type="predicted"/>
<evidence type="ECO:0000256" key="1">
    <source>
        <dbReference type="SAM" id="MobiDB-lite"/>
    </source>
</evidence>